<dbReference type="PROSITE" id="PS50164">
    <property type="entry name" value="GIY_YIG"/>
    <property type="match status" value="1"/>
</dbReference>
<evidence type="ECO:0000256" key="6">
    <source>
        <dbReference type="HAMAP-Rule" id="MF_00203"/>
    </source>
</evidence>
<dbReference type="Pfam" id="PF22920">
    <property type="entry name" value="UvrC_RNaseH"/>
    <property type="match status" value="1"/>
</dbReference>
<evidence type="ECO:0000259" key="9">
    <source>
        <dbReference type="PROSITE" id="PS50165"/>
    </source>
</evidence>
<gene>
    <name evidence="6 10" type="primary">uvrC</name>
    <name evidence="10" type="ORF">KQI42_10580</name>
</gene>
<keyword evidence="1 6" id="KW-0963">Cytoplasm</keyword>
<dbReference type="PROSITE" id="PS50165">
    <property type="entry name" value="UVRC"/>
    <property type="match status" value="1"/>
</dbReference>
<feature type="domain" description="GIY-YIG" evidence="8">
    <location>
        <begin position="13"/>
        <end position="92"/>
    </location>
</feature>
<dbReference type="NCBIfam" id="TIGR00194">
    <property type="entry name" value="uvrC"/>
    <property type="match status" value="1"/>
</dbReference>
<dbReference type="PROSITE" id="PS50151">
    <property type="entry name" value="UVR"/>
    <property type="match status" value="1"/>
</dbReference>
<dbReference type="InterPro" id="IPR001162">
    <property type="entry name" value="UvrC_RNase_H_dom"/>
</dbReference>
<dbReference type="Pfam" id="PF02151">
    <property type="entry name" value="UVR"/>
    <property type="match status" value="1"/>
</dbReference>
<keyword evidence="3 6" id="KW-0228">DNA excision</keyword>
<dbReference type="Pfam" id="PF01541">
    <property type="entry name" value="GIY-YIG"/>
    <property type="match status" value="1"/>
</dbReference>
<reference evidence="10 11" key="1">
    <citation type="submission" date="2021-06" db="EMBL/GenBank/DDBJ databases">
        <authorList>
            <person name="Sun Q."/>
            <person name="Li D."/>
        </authorList>
    </citation>
    <scope>NUCLEOTIDE SEQUENCE [LARGE SCALE GENOMIC DNA]</scope>
    <source>
        <strain evidence="10 11">MSJ-40</strain>
    </source>
</reference>
<feature type="domain" description="UvrC family homology region profile" evidence="9">
    <location>
        <begin position="255"/>
        <end position="496"/>
    </location>
</feature>
<comment type="function">
    <text evidence="6">The UvrABC repair system catalyzes the recognition and processing of DNA lesions. UvrC both incises the 5' and 3' sides of the lesion. The N-terminal half is responsible for the 3' incision and the C-terminal half is responsible for the 5' incision.</text>
</comment>
<dbReference type="HAMAP" id="MF_00203">
    <property type="entry name" value="UvrC"/>
    <property type="match status" value="1"/>
</dbReference>
<feature type="domain" description="UVR" evidence="7">
    <location>
        <begin position="204"/>
        <end position="239"/>
    </location>
</feature>
<keyword evidence="6" id="KW-0742">SOS response</keyword>
<comment type="subunit">
    <text evidence="6">Interacts with UvrB in an incision complex.</text>
</comment>
<dbReference type="CDD" id="cd10434">
    <property type="entry name" value="GIY-YIG_UvrC_Cho"/>
    <property type="match status" value="1"/>
</dbReference>
<dbReference type="Pfam" id="PF14520">
    <property type="entry name" value="HHH_5"/>
    <property type="match status" value="1"/>
</dbReference>
<dbReference type="SMART" id="SM00465">
    <property type="entry name" value="GIYc"/>
    <property type="match status" value="1"/>
</dbReference>
<keyword evidence="4 6" id="KW-0267">Excision nuclease</keyword>
<evidence type="ECO:0000256" key="5">
    <source>
        <dbReference type="ARBA" id="ARBA00023204"/>
    </source>
</evidence>
<evidence type="ECO:0000256" key="2">
    <source>
        <dbReference type="ARBA" id="ARBA00022763"/>
    </source>
</evidence>
<sequence length="619" mass="72292">MFNIEEELKKLPDKPGVYIMKNEKGEIIYIGKAISLRKRVRQYFQSSRNNPPKVNAMVKNIYEFEYIIVDNEVEALILEANLIKKHKPKYNILLRDDKQYPYIKVTTNEKYPRVLKTRQVLKDGAKYFGPYPSGYAVNDAIEIIRNLYPIRTCKLNLEKNIGKTRPCLNYYIGRCLGPCQGNVDEKKYMDMINEILLFLNGKEDKLVEVIEERMKEASKNLDFESAAKYRDQINSLKLLHEKQKIVSTNLVDQDIIGMARGIEEVCIQIFFIRGGKIVGREHFILEDNYNEDRKEILSSFIKQFYMGSAYVPKEILLEEEIEDIDIVSKWLSEKKGSKVSVLVPKRGDKVNLIEMVRKNALDMLNQYGDRFLKKQRENQKVLERLQYILDLEETPIRIEAFDISNISGVESVGSMVVFEMGEAKKTDYRRFKIKTINTPNDYGSMEEILKRRFKRGIEERELIKNNEIEVKGFSNFPDLIMMDGGKGQVNVALRVLGELGLSIPVCGLVKDDFHKTRGIIYNNKEINLEEDSLEFRLIYRIQEEAHRFAINYHRSLRSKKMFKSELDDIKGIGEKRKIELLKHFQSIDKIKQASIEELVEVKGMNRLAAEQLYNHFHKS</sequence>
<dbReference type="InterPro" id="IPR004791">
    <property type="entry name" value="UvrC"/>
</dbReference>
<evidence type="ECO:0000259" key="8">
    <source>
        <dbReference type="PROSITE" id="PS50164"/>
    </source>
</evidence>
<dbReference type="Pfam" id="PF08459">
    <property type="entry name" value="UvrC_RNaseH_dom"/>
    <property type="match status" value="1"/>
</dbReference>
<dbReference type="InterPro" id="IPR000305">
    <property type="entry name" value="GIY-YIG_endonuc"/>
</dbReference>
<dbReference type="Proteomes" id="UP000749471">
    <property type="component" value="Unassembled WGS sequence"/>
</dbReference>
<keyword evidence="11" id="KW-1185">Reference proteome</keyword>
<evidence type="ECO:0000313" key="11">
    <source>
        <dbReference type="Proteomes" id="UP000749471"/>
    </source>
</evidence>
<comment type="caution">
    <text evidence="10">The sequence shown here is derived from an EMBL/GenBank/DDBJ whole genome shotgun (WGS) entry which is preliminary data.</text>
</comment>
<evidence type="ECO:0000256" key="3">
    <source>
        <dbReference type="ARBA" id="ARBA00022769"/>
    </source>
</evidence>
<dbReference type="EMBL" id="JAHLPM010000008">
    <property type="protein sequence ID" value="MBU5438457.1"/>
    <property type="molecule type" value="Genomic_DNA"/>
</dbReference>
<dbReference type="SMART" id="SM00278">
    <property type="entry name" value="HhH1"/>
    <property type="match status" value="2"/>
</dbReference>
<dbReference type="InterPro" id="IPR003583">
    <property type="entry name" value="Hlx-hairpin-Hlx_DNA-bd_motif"/>
</dbReference>
<evidence type="ECO:0000256" key="4">
    <source>
        <dbReference type="ARBA" id="ARBA00022881"/>
    </source>
</evidence>
<evidence type="ECO:0000313" key="10">
    <source>
        <dbReference type="EMBL" id="MBU5438457.1"/>
    </source>
</evidence>
<protein>
    <recommendedName>
        <fullName evidence="6">UvrABC system protein C</fullName>
        <shortName evidence="6">Protein UvrC</shortName>
    </recommendedName>
    <alternativeName>
        <fullName evidence="6">Excinuclease ABC subunit C</fullName>
    </alternativeName>
</protein>
<dbReference type="PANTHER" id="PTHR30562:SF1">
    <property type="entry name" value="UVRABC SYSTEM PROTEIN C"/>
    <property type="match status" value="1"/>
</dbReference>
<proteinExistence type="inferred from homology"/>
<organism evidence="10 11">
    <name type="scientific">Tissierella simiarum</name>
    <dbReference type="NCBI Taxonomy" id="2841534"/>
    <lineage>
        <taxon>Bacteria</taxon>
        <taxon>Bacillati</taxon>
        <taxon>Bacillota</taxon>
        <taxon>Tissierellia</taxon>
        <taxon>Tissierellales</taxon>
        <taxon>Tissierellaceae</taxon>
        <taxon>Tissierella</taxon>
    </lineage>
</organism>
<comment type="similarity">
    <text evidence="6">Belongs to the UvrC family.</text>
</comment>
<evidence type="ECO:0000256" key="1">
    <source>
        <dbReference type="ARBA" id="ARBA00022490"/>
    </source>
</evidence>
<keyword evidence="5 6" id="KW-0234">DNA repair</keyword>
<comment type="subcellular location">
    <subcellularLocation>
        <location evidence="6">Cytoplasm</location>
    </subcellularLocation>
</comment>
<keyword evidence="2 6" id="KW-0227">DNA damage</keyword>
<evidence type="ECO:0000259" key="7">
    <source>
        <dbReference type="PROSITE" id="PS50151"/>
    </source>
</evidence>
<dbReference type="InterPro" id="IPR001943">
    <property type="entry name" value="UVR_dom"/>
</dbReference>
<name>A0ABS6E6B1_9FIRM</name>
<dbReference type="RefSeq" id="WP_216519583.1">
    <property type="nucleotide sequence ID" value="NZ_JAHLPM010000008.1"/>
</dbReference>
<dbReference type="PANTHER" id="PTHR30562">
    <property type="entry name" value="UVRC/OXIDOREDUCTASE"/>
    <property type="match status" value="1"/>
</dbReference>
<dbReference type="NCBIfam" id="NF001824">
    <property type="entry name" value="PRK00558.1-5"/>
    <property type="match status" value="1"/>
</dbReference>
<dbReference type="InterPro" id="IPR047296">
    <property type="entry name" value="GIY-YIG_UvrC_Cho"/>
</dbReference>
<dbReference type="InterPro" id="IPR050066">
    <property type="entry name" value="UvrABC_protein_C"/>
</dbReference>
<accession>A0ABS6E6B1</accession>